<dbReference type="AlphaFoldDB" id="A0A5B0PE82"/>
<reference evidence="2 3" key="1">
    <citation type="submission" date="2019-05" db="EMBL/GenBank/DDBJ databases">
        <title>Emergence of the Ug99 lineage of the wheat stem rust pathogen through somatic hybridization.</title>
        <authorList>
            <person name="Li F."/>
            <person name="Upadhyaya N.M."/>
            <person name="Sperschneider J."/>
            <person name="Matny O."/>
            <person name="Nguyen-Phuc H."/>
            <person name="Mago R."/>
            <person name="Raley C."/>
            <person name="Miller M.E."/>
            <person name="Silverstein K.A.T."/>
            <person name="Henningsen E."/>
            <person name="Hirsch C.D."/>
            <person name="Visser B."/>
            <person name="Pretorius Z.A."/>
            <person name="Steffenson B.J."/>
            <person name="Schwessinger B."/>
            <person name="Dodds P.N."/>
            <person name="Figueroa M."/>
        </authorList>
    </citation>
    <scope>NUCLEOTIDE SEQUENCE [LARGE SCALE GENOMIC DNA]</scope>
    <source>
        <strain evidence="2">21-0</strain>
    </source>
</reference>
<accession>A0A5B0PE82</accession>
<evidence type="ECO:0000256" key="1">
    <source>
        <dbReference type="SAM" id="MobiDB-lite"/>
    </source>
</evidence>
<comment type="caution">
    <text evidence="2">The sequence shown here is derived from an EMBL/GenBank/DDBJ whole genome shotgun (WGS) entry which is preliminary data.</text>
</comment>
<dbReference type="Proteomes" id="UP000324748">
    <property type="component" value="Unassembled WGS sequence"/>
</dbReference>
<feature type="region of interest" description="Disordered" evidence="1">
    <location>
        <begin position="138"/>
        <end position="162"/>
    </location>
</feature>
<organism evidence="2 3">
    <name type="scientific">Puccinia graminis f. sp. tritici</name>
    <dbReference type="NCBI Taxonomy" id="56615"/>
    <lineage>
        <taxon>Eukaryota</taxon>
        <taxon>Fungi</taxon>
        <taxon>Dikarya</taxon>
        <taxon>Basidiomycota</taxon>
        <taxon>Pucciniomycotina</taxon>
        <taxon>Pucciniomycetes</taxon>
        <taxon>Pucciniales</taxon>
        <taxon>Pucciniaceae</taxon>
        <taxon>Puccinia</taxon>
    </lineage>
</organism>
<protein>
    <submittedName>
        <fullName evidence="2">Uncharacterized protein</fullName>
    </submittedName>
</protein>
<dbReference type="EMBL" id="VSWC01000054">
    <property type="protein sequence ID" value="KAA1099915.1"/>
    <property type="molecule type" value="Genomic_DNA"/>
</dbReference>
<evidence type="ECO:0000313" key="3">
    <source>
        <dbReference type="Proteomes" id="UP000324748"/>
    </source>
</evidence>
<name>A0A5B0PE82_PUCGR</name>
<sequence>MKQGAQIVQTGILGFSIYLSNGHTNKIHPAQLSLFFGRLLLKNTLRDFLRIFSSGDFTTNFCIFKRRFSLSLTTGRIPEMMLSRTIDLDVDSFGNASSYPLLPFRGIGSTHTWFPCHRFLQQSLSQKAARVYLRPDSQPFPSPPLSAPNLNPSDFLCQPEQP</sequence>
<keyword evidence="3" id="KW-1185">Reference proteome</keyword>
<dbReference type="OrthoDB" id="10345028at2759"/>
<evidence type="ECO:0000313" key="2">
    <source>
        <dbReference type="EMBL" id="KAA1099915.1"/>
    </source>
</evidence>
<proteinExistence type="predicted"/>
<gene>
    <name evidence="2" type="ORF">PGT21_024925</name>
</gene>